<feature type="coiled-coil region" evidence="5">
    <location>
        <begin position="422"/>
        <end position="476"/>
    </location>
</feature>
<evidence type="ECO:0000313" key="7">
    <source>
        <dbReference type="EMBL" id="MBA2116750.1"/>
    </source>
</evidence>
<keyword evidence="1 4" id="KW-0349">Heme</keyword>
<dbReference type="InterPro" id="IPR036909">
    <property type="entry name" value="Cyt_c-like_dom_sf"/>
</dbReference>
<dbReference type="Proteomes" id="UP000551616">
    <property type="component" value="Unassembled WGS sequence"/>
</dbReference>
<dbReference type="GO" id="GO:0046872">
    <property type="term" value="F:metal ion binding"/>
    <property type="evidence" value="ECO:0007669"/>
    <property type="project" value="UniProtKB-KW"/>
</dbReference>
<dbReference type="InterPro" id="IPR022655">
    <property type="entry name" value="DUF1553"/>
</dbReference>
<gene>
    <name evidence="7" type="ORF">HOV93_39420</name>
</gene>
<evidence type="ECO:0000259" key="6">
    <source>
        <dbReference type="PROSITE" id="PS51007"/>
    </source>
</evidence>
<keyword evidence="8" id="KW-1185">Reference proteome</keyword>
<feature type="domain" description="Cytochrome c" evidence="6">
    <location>
        <begin position="37"/>
        <end position="249"/>
    </location>
</feature>
<evidence type="ECO:0000256" key="4">
    <source>
        <dbReference type="PROSITE-ProRule" id="PRU00433"/>
    </source>
</evidence>
<evidence type="ECO:0000313" key="8">
    <source>
        <dbReference type="Proteomes" id="UP000551616"/>
    </source>
</evidence>
<reference evidence="7 8" key="1">
    <citation type="submission" date="2020-05" db="EMBL/GenBank/DDBJ databases">
        <title>Bremerella alba sp. nov., a novel planctomycete isolated from the surface of the macroalga Fucus spiralis.</title>
        <authorList>
            <person name="Godinho O."/>
            <person name="Botelho R."/>
            <person name="Albuquerque L."/>
            <person name="Wiegand S."/>
            <person name="Da Costa M.S."/>
            <person name="Lobo-Da-Cunha A."/>
            <person name="Jogler C."/>
            <person name="Lage O.M."/>
        </authorList>
    </citation>
    <scope>NUCLEOTIDE SEQUENCE [LARGE SCALE GENOMIC DNA]</scope>
    <source>
        <strain evidence="7 8">FF15</strain>
    </source>
</reference>
<dbReference type="InterPro" id="IPR009056">
    <property type="entry name" value="Cyt_c-like_dom"/>
</dbReference>
<proteinExistence type="predicted"/>
<keyword evidence="2 4" id="KW-0479">Metal-binding</keyword>
<comment type="caution">
    <text evidence="7">The sequence shown here is derived from an EMBL/GenBank/DDBJ whole genome shotgun (WGS) entry which is preliminary data.</text>
</comment>
<dbReference type="EMBL" id="JABRWO010000011">
    <property type="protein sequence ID" value="MBA2116750.1"/>
    <property type="molecule type" value="Genomic_DNA"/>
</dbReference>
<dbReference type="GO" id="GO:0020037">
    <property type="term" value="F:heme binding"/>
    <property type="evidence" value="ECO:0007669"/>
    <property type="project" value="InterPro"/>
</dbReference>
<dbReference type="PROSITE" id="PS51007">
    <property type="entry name" value="CYTC"/>
    <property type="match status" value="1"/>
</dbReference>
<evidence type="ECO:0000256" key="2">
    <source>
        <dbReference type="ARBA" id="ARBA00022723"/>
    </source>
</evidence>
<evidence type="ECO:0000256" key="5">
    <source>
        <dbReference type="SAM" id="Coils"/>
    </source>
</evidence>
<dbReference type="GO" id="GO:0009055">
    <property type="term" value="F:electron transfer activity"/>
    <property type="evidence" value="ECO:0007669"/>
    <property type="project" value="InterPro"/>
</dbReference>
<dbReference type="AlphaFoldDB" id="A0A7V9A8Q9"/>
<keyword evidence="3 4" id="KW-0408">Iron</keyword>
<dbReference type="InterPro" id="IPR011429">
    <property type="entry name" value="Cyt_c_Planctomycete-type"/>
</dbReference>
<sequence>MPTSKFVPETILHVSLVLIALGIVPNASHVNAAEPAAPSSQDLSFFEAKIRPLLVTHCIDCHGADTQESSLRVDTMSGMLGGGESGAAVIPKDPKHSLLLAAVQYDNDHLKMPPDGKMSDAQIKLLQQWIQMGAPHPDLLGKNAVEPRRSPIDMKAARNYWAFRPVERPAVPAVEASAGPRNPIDAFIEAALIREGLVPNVAADRRTLIRRATFDLTGLPPTPEQVAAFLADESPDAFAKVVDRLLASTEYGRRWGRHWLDVVRYADSNGLDENQAFVDAWRYRNYVIDAMNEDKPFDQFVMEQVAGDLLADSSGSSGSPKDFDAVVATGFLTLGPKVLAEKDTVKMEMDIIDEQIDTLGQAFLGLTIACARCHDHKFDPISTADYYAMAGIFKSTQSMQSLKTVAKYNEKVLATEAEVQRKAQLDQSRKEKQAELDKLVKATKQTQPGIEEKSYPAEVQQQLAELRQQIAALTDQAPSLPTAMAVEEGTPENVRIHVRGSHLILGQQVERGVPAVLQLRDSLEISDGESGRLQLAKWLVHPENPLTARVAVNRVWRWHFGTGLVSSTDNFGKLGDTPSHPRLLDWLATELVAGGWSLKKLHRQIMLSDTYQRSSAVDPESAAIDPENRWYWRANVQRLQAEALRDSLLYVSGKLDPTQGSSVLAVEKWKLVFDHTSKDDTSYDSLRRAVYLPVIRNNLYDGFMLFDYATADTTQGDRPTSTVAPQALFTMNSPLFLDSAEALAERLKQQEPTDDAQRIGLLYQLTLARPPQEHEVTRLLQTIEQLENALQSQMEPDQAHRQAWAAACQCLLGSNEFLYVE</sequence>
<dbReference type="Pfam" id="PF07583">
    <property type="entry name" value="PSCyt2"/>
    <property type="match status" value="1"/>
</dbReference>
<name>A0A7V9A8Q9_9BACT</name>
<dbReference type="Pfam" id="PF07635">
    <property type="entry name" value="PSCyt1"/>
    <property type="match status" value="1"/>
</dbReference>
<protein>
    <recommendedName>
        <fullName evidence="6">Cytochrome c domain-containing protein</fullName>
    </recommendedName>
</protein>
<dbReference type="Pfam" id="PF07587">
    <property type="entry name" value="PSD1"/>
    <property type="match status" value="1"/>
</dbReference>
<keyword evidence="5" id="KW-0175">Coiled coil</keyword>
<dbReference type="SUPFAM" id="SSF46626">
    <property type="entry name" value="Cytochrome c"/>
    <property type="match status" value="1"/>
</dbReference>
<dbReference type="InterPro" id="IPR011444">
    <property type="entry name" value="DUF1549"/>
</dbReference>
<dbReference type="PANTHER" id="PTHR35889">
    <property type="entry name" value="CYCLOINULO-OLIGOSACCHARIDE FRUCTANOTRANSFERASE-RELATED"/>
    <property type="match status" value="1"/>
</dbReference>
<organism evidence="7 8">
    <name type="scientific">Bremerella alba</name>
    <dbReference type="NCBI Taxonomy" id="980252"/>
    <lineage>
        <taxon>Bacteria</taxon>
        <taxon>Pseudomonadati</taxon>
        <taxon>Planctomycetota</taxon>
        <taxon>Planctomycetia</taxon>
        <taxon>Pirellulales</taxon>
        <taxon>Pirellulaceae</taxon>
        <taxon>Bremerella</taxon>
    </lineage>
</organism>
<dbReference type="RefSeq" id="WP_207398149.1">
    <property type="nucleotide sequence ID" value="NZ_JABRWO010000011.1"/>
</dbReference>
<evidence type="ECO:0000256" key="1">
    <source>
        <dbReference type="ARBA" id="ARBA00022617"/>
    </source>
</evidence>
<evidence type="ECO:0000256" key="3">
    <source>
        <dbReference type="ARBA" id="ARBA00023004"/>
    </source>
</evidence>
<dbReference type="PANTHER" id="PTHR35889:SF3">
    <property type="entry name" value="F-BOX DOMAIN-CONTAINING PROTEIN"/>
    <property type="match status" value="1"/>
</dbReference>
<accession>A0A7V9A8Q9</accession>